<comment type="caution">
    <text evidence="2">The sequence shown here is derived from an EMBL/GenBank/DDBJ whole genome shotgun (WGS) entry which is preliminary data.</text>
</comment>
<dbReference type="Proteomes" id="UP000499080">
    <property type="component" value="Unassembled WGS sequence"/>
</dbReference>
<name>A0A4Y2LUW9_ARAVE</name>
<proteinExistence type="predicted"/>
<evidence type="ECO:0000313" key="3">
    <source>
        <dbReference type="Proteomes" id="UP000499080"/>
    </source>
</evidence>
<dbReference type="AlphaFoldDB" id="A0A4Y2LUW9"/>
<dbReference type="EMBL" id="BGPR01006350">
    <property type="protein sequence ID" value="GBN18214.1"/>
    <property type="molecule type" value="Genomic_DNA"/>
</dbReference>
<accession>A0A4Y2LUW9</accession>
<keyword evidence="3" id="KW-1185">Reference proteome</keyword>
<reference evidence="2 3" key="1">
    <citation type="journal article" date="2019" name="Sci. Rep.">
        <title>Orb-weaving spider Araneus ventricosus genome elucidates the spidroin gene catalogue.</title>
        <authorList>
            <person name="Kono N."/>
            <person name="Nakamura H."/>
            <person name="Ohtoshi R."/>
            <person name="Moran D.A.P."/>
            <person name="Shinohara A."/>
            <person name="Yoshida Y."/>
            <person name="Fujiwara M."/>
            <person name="Mori M."/>
            <person name="Tomita M."/>
            <person name="Arakawa K."/>
        </authorList>
    </citation>
    <scope>NUCLEOTIDE SEQUENCE [LARGE SCALE GENOMIC DNA]</scope>
</reference>
<sequence>MRGRCSFLNPDIGMTFIEKAKGNKHYTEDDAKLMLGTVVKEREERLKTEAENEKLKMEFELERLRMISDDSINPKHKKPSCYELTKTVPSFYPKNGDISLFLSLFERQAKRARIDTKA</sequence>
<gene>
    <name evidence="2" type="ORF">AVEN_271362_1</name>
</gene>
<organism evidence="2 3">
    <name type="scientific">Araneus ventricosus</name>
    <name type="common">Orbweaver spider</name>
    <name type="synonym">Epeira ventricosa</name>
    <dbReference type="NCBI Taxonomy" id="182803"/>
    <lineage>
        <taxon>Eukaryota</taxon>
        <taxon>Metazoa</taxon>
        <taxon>Ecdysozoa</taxon>
        <taxon>Arthropoda</taxon>
        <taxon>Chelicerata</taxon>
        <taxon>Arachnida</taxon>
        <taxon>Araneae</taxon>
        <taxon>Araneomorphae</taxon>
        <taxon>Entelegynae</taxon>
        <taxon>Araneoidea</taxon>
        <taxon>Araneidae</taxon>
        <taxon>Araneus</taxon>
    </lineage>
</organism>
<feature type="coiled-coil region" evidence="1">
    <location>
        <begin position="38"/>
        <end position="67"/>
    </location>
</feature>
<evidence type="ECO:0000313" key="2">
    <source>
        <dbReference type="EMBL" id="GBN18214.1"/>
    </source>
</evidence>
<keyword evidence="1" id="KW-0175">Coiled coil</keyword>
<protein>
    <submittedName>
        <fullName evidence="2">Uncharacterized protein</fullName>
    </submittedName>
</protein>
<evidence type="ECO:0000256" key="1">
    <source>
        <dbReference type="SAM" id="Coils"/>
    </source>
</evidence>